<dbReference type="GO" id="GO:0005121">
    <property type="term" value="F:Toll binding"/>
    <property type="evidence" value="ECO:0007669"/>
    <property type="project" value="TreeGrafter"/>
</dbReference>
<proteinExistence type="predicted"/>
<gene>
    <name evidence="5" type="ORF">QE152_g31460</name>
</gene>
<dbReference type="GO" id="GO:0045087">
    <property type="term" value="P:innate immune response"/>
    <property type="evidence" value="ECO:0007669"/>
    <property type="project" value="TreeGrafter"/>
</dbReference>
<evidence type="ECO:0000256" key="1">
    <source>
        <dbReference type="ARBA" id="ARBA00022729"/>
    </source>
</evidence>
<organism evidence="5 6">
    <name type="scientific">Popillia japonica</name>
    <name type="common">Japanese beetle</name>
    <dbReference type="NCBI Taxonomy" id="7064"/>
    <lineage>
        <taxon>Eukaryota</taxon>
        <taxon>Metazoa</taxon>
        <taxon>Ecdysozoa</taxon>
        <taxon>Arthropoda</taxon>
        <taxon>Hexapoda</taxon>
        <taxon>Insecta</taxon>
        <taxon>Pterygota</taxon>
        <taxon>Neoptera</taxon>
        <taxon>Endopterygota</taxon>
        <taxon>Coleoptera</taxon>
        <taxon>Polyphaga</taxon>
        <taxon>Scarabaeiformia</taxon>
        <taxon>Scarabaeidae</taxon>
        <taxon>Rutelinae</taxon>
        <taxon>Popillia</taxon>
    </lineage>
</organism>
<name>A0AAW1J1A5_POPJA</name>
<dbReference type="SUPFAM" id="SSF57501">
    <property type="entry name" value="Cystine-knot cytokines"/>
    <property type="match status" value="1"/>
</dbReference>
<reference evidence="5 6" key="1">
    <citation type="journal article" date="2024" name="BMC Genomics">
        <title>De novo assembly and annotation of Popillia japonica's genome with initial clues to its potential as an invasive pest.</title>
        <authorList>
            <person name="Cucini C."/>
            <person name="Boschi S."/>
            <person name="Funari R."/>
            <person name="Cardaioli E."/>
            <person name="Iannotti N."/>
            <person name="Marturano G."/>
            <person name="Paoli F."/>
            <person name="Bruttini M."/>
            <person name="Carapelli A."/>
            <person name="Frati F."/>
            <person name="Nardi F."/>
        </authorList>
    </citation>
    <scope>NUCLEOTIDE SEQUENCE [LARGE SCALE GENOMIC DNA]</scope>
    <source>
        <strain evidence="5">DMR45628</strain>
    </source>
</reference>
<protein>
    <submittedName>
        <fullName evidence="5">Spaetzle</fullName>
    </submittedName>
</protein>
<comment type="caution">
    <text evidence="5">The sequence shown here is derived from an EMBL/GenBank/DDBJ whole genome shotgun (WGS) entry which is preliminary data.</text>
</comment>
<accession>A0AAW1J1A5</accession>
<dbReference type="GO" id="GO:0008083">
    <property type="term" value="F:growth factor activity"/>
    <property type="evidence" value="ECO:0007669"/>
    <property type="project" value="TreeGrafter"/>
</dbReference>
<feature type="domain" description="Spaetzle" evidence="4">
    <location>
        <begin position="21"/>
        <end position="112"/>
    </location>
</feature>
<keyword evidence="1" id="KW-0732">Signal</keyword>
<keyword evidence="2" id="KW-1015">Disulfide bond</keyword>
<dbReference type="GO" id="GO:0005615">
    <property type="term" value="C:extracellular space"/>
    <property type="evidence" value="ECO:0007669"/>
    <property type="project" value="UniProtKB-ARBA"/>
</dbReference>
<evidence type="ECO:0000259" key="4">
    <source>
        <dbReference type="Pfam" id="PF16077"/>
    </source>
</evidence>
<dbReference type="EMBL" id="JASPKY010000445">
    <property type="protein sequence ID" value="KAK9696643.1"/>
    <property type="molecule type" value="Genomic_DNA"/>
</dbReference>
<dbReference type="GO" id="GO:0021556">
    <property type="term" value="P:central nervous system formation"/>
    <property type="evidence" value="ECO:0007669"/>
    <property type="project" value="TreeGrafter"/>
</dbReference>
<keyword evidence="6" id="KW-1185">Reference proteome</keyword>
<keyword evidence="3" id="KW-0325">Glycoprotein</keyword>
<evidence type="ECO:0000256" key="2">
    <source>
        <dbReference type="ARBA" id="ARBA00023157"/>
    </source>
</evidence>
<dbReference type="Pfam" id="PF16077">
    <property type="entry name" value="Spaetzle"/>
    <property type="match status" value="1"/>
</dbReference>
<sequence>MFGHVFSPNINLKIGEVQERNICPSKQITYIPTSGRTLSNAIKKIVNVEGYNQLVTVEICADDATPSIECKMPLGYRFICKTQYMTIRLVVYEDDNRLGVESFSIPAGCSCTYEYA</sequence>
<evidence type="ECO:0000313" key="6">
    <source>
        <dbReference type="Proteomes" id="UP001458880"/>
    </source>
</evidence>
<dbReference type="AlphaFoldDB" id="A0AAW1J1A5"/>
<dbReference type="InterPro" id="IPR029034">
    <property type="entry name" value="Cystine-knot_cytokine"/>
</dbReference>
<evidence type="ECO:0000313" key="5">
    <source>
        <dbReference type="EMBL" id="KAK9696643.1"/>
    </source>
</evidence>
<dbReference type="Gene3D" id="2.10.90.10">
    <property type="entry name" value="Cystine-knot cytokines"/>
    <property type="match status" value="1"/>
</dbReference>
<dbReference type="Proteomes" id="UP001458880">
    <property type="component" value="Unassembled WGS sequence"/>
</dbReference>
<dbReference type="InterPro" id="IPR032104">
    <property type="entry name" value="Spaetzle"/>
</dbReference>
<dbReference type="PANTHER" id="PTHR23199">
    <property type="entry name" value="NEUROTROPHIN 1-RELATED"/>
    <property type="match status" value="1"/>
</dbReference>
<evidence type="ECO:0000256" key="3">
    <source>
        <dbReference type="ARBA" id="ARBA00023180"/>
    </source>
</evidence>
<dbReference type="InterPro" id="IPR052444">
    <property type="entry name" value="Spz/Toll_ligand-like"/>
</dbReference>
<dbReference type="PANTHER" id="PTHR23199:SF12">
    <property type="entry name" value="NEUROTROPHIN 1-RELATED"/>
    <property type="match status" value="1"/>
</dbReference>